<dbReference type="EMBL" id="PGCK01000003">
    <property type="protein sequence ID" value="MCD1294252.1"/>
    <property type="molecule type" value="Genomic_DNA"/>
</dbReference>
<proteinExistence type="predicted"/>
<dbReference type="Proteomes" id="UP001320159">
    <property type="component" value="Unassembled WGS sequence"/>
</dbReference>
<evidence type="ECO:0000313" key="1">
    <source>
        <dbReference type="EMBL" id="MCD1294252.1"/>
    </source>
</evidence>
<evidence type="ECO:0000313" key="2">
    <source>
        <dbReference type="Proteomes" id="UP001320159"/>
    </source>
</evidence>
<dbReference type="AlphaFoldDB" id="A0AAP2W5M7"/>
<dbReference type="RefSeq" id="WP_230741055.1">
    <property type="nucleotide sequence ID" value="NZ_PGCK01000003.1"/>
</dbReference>
<accession>A0AAP2W5M7</accession>
<name>A0AAP2W5M7_9EURY</name>
<sequence length="156" mass="17936">MAYQSDTVFHSSGAPVIYGDEDFKSNVNFALEYLKNNYPDSYSSVNHWITEIRPTEKYTCINNLGICYVDEEDISASYVWLAGVLIHEAKHTGDDNTYFLDKEYSHEISERRAIYEQAAFLADANGWSEEDKIIWAESCLDSKFWITIPAEYGETI</sequence>
<protein>
    <submittedName>
        <fullName evidence="1">Uncharacterized protein</fullName>
    </submittedName>
</protein>
<comment type="caution">
    <text evidence="1">The sequence shown here is derived from an EMBL/GenBank/DDBJ whole genome shotgun (WGS) entry which is preliminary data.</text>
</comment>
<gene>
    <name evidence="1" type="ORF">CUJ83_04480</name>
</gene>
<reference evidence="1 2" key="1">
    <citation type="submission" date="2017-11" db="EMBL/GenBank/DDBJ databases">
        <title>Isolation and Characterization of Family Methanocellaceae Species from Potential Methane Hydrate Area Offshore Southwestern Taiwan.</title>
        <authorList>
            <person name="Zhang W.-L."/>
            <person name="Chen W.-C."/>
            <person name="Lai M.-C."/>
            <person name="Chen S.-C."/>
        </authorList>
    </citation>
    <scope>NUCLEOTIDE SEQUENCE [LARGE SCALE GENOMIC DNA]</scope>
    <source>
        <strain evidence="1 2">CWC-04</strain>
    </source>
</reference>
<keyword evidence="2" id="KW-1185">Reference proteome</keyword>
<organism evidence="1 2">
    <name type="scientific">Methanooceanicella nereidis</name>
    <dbReference type="NCBI Taxonomy" id="2052831"/>
    <lineage>
        <taxon>Archaea</taxon>
        <taxon>Methanobacteriati</taxon>
        <taxon>Methanobacteriota</taxon>
        <taxon>Stenosarchaea group</taxon>
        <taxon>Methanomicrobia</taxon>
        <taxon>Methanocellales</taxon>
        <taxon>Methanocellaceae</taxon>
        <taxon>Methanooceanicella</taxon>
    </lineage>
</organism>